<comment type="caution">
    <text evidence="3">The sequence shown here is derived from an EMBL/GenBank/DDBJ whole genome shotgun (WGS) entry which is preliminary data.</text>
</comment>
<dbReference type="EMBL" id="DWYZ01000276">
    <property type="protein sequence ID" value="HJB29947.1"/>
    <property type="molecule type" value="Genomic_DNA"/>
</dbReference>
<dbReference type="Proteomes" id="UP000823842">
    <property type="component" value="Unassembled WGS sequence"/>
</dbReference>
<evidence type="ECO:0000256" key="1">
    <source>
        <dbReference type="SAM" id="MobiDB-lite"/>
    </source>
</evidence>
<feature type="transmembrane region" description="Helical" evidence="2">
    <location>
        <begin position="233"/>
        <end position="252"/>
    </location>
</feature>
<accession>A0A9D2LV60</accession>
<feature type="transmembrane region" description="Helical" evidence="2">
    <location>
        <begin position="397"/>
        <end position="414"/>
    </location>
</feature>
<feature type="region of interest" description="Disordered" evidence="1">
    <location>
        <begin position="135"/>
        <end position="160"/>
    </location>
</feature>
<feature type="compositionally biased region" description="Acidic residues" evidence="1">
    <location>
        <begin position="151"/>
        <end position="160"/>
    </location>
</feature>
<proteinExistence type="predicted"/>
<protein>
    <recommendedName>
        <fullName evidence="5">ABC-2 family transporter protein</fullName>
    </recommendedName>
</protein>
<sequence length="444" mass="50919">MLYLKELKKVVFSLLFVIYAAGAFIMQNSQDAMDFRGEKLSEPVEGEDYGMHPKEDPEVIMENAWETLYGEFLQNMYIAYPIGFYKEVRLNEKEMEEMAAVLENLTGMPAKTFLSEARQWEGDEQFYGGFTISAEETTKNPDGSYSYAVGEEQEEETADQEDITLKDGLTYEEFKENMEEADRIIGGGSNYRTDNLSSFCMVPYTYEEAMEQYELTKNTDRFTGGYARLFCDYYIVVPASLLPVFLAVALFLKDRQAHMETLLYTRRISSARLILSRYAALITGTMVPALVLGYISNSSVWGMYPGENLDYLAMLKYSVIWLLPTVMTVTGAGMFFTVLTDTPAAILVQVLWWFFDVNQGIWEKNGCALFRLMPRHNALVGTQEWVDHIEKFAANRIFFTCFALLLVLGTIFIYEQKRRGRLYGKKIGKKMPAFLGHRKSKYKA</sequence>
<keyword evidence="2" id="KW-1133">Transmembrane helix</keyword>
<keyword evidence="2" id="KW-0472">Membrane</keyword>
<evidence type="ECO:0000256" key="2">
    <source>
        <dbReference type="SAM" id="Phobius"/>
    </source>
</evidence>
<evidence type="ECO:0008006" key="5">
    <source>
        <dbReference type="Google" id="ProtNLM"/>
    </source>
</evidence>
<evidence type="ECO:0000313" key="4">
    <source>
        <dbReference type="Proteomes" id="UP000823842"/>
    </source>
</evidence>
<reference evidence="3" key="2">
    <citation type="submission" date="2021-04" db="EMBL/GenBank/DDBJ databases">
        <authorList>
            <person name="Gilroy R."/>
        </authorList>
    </citation>
    <scope>NUCLEOTIDE SEQUENCE</scope>
    <source>
        <strain evidence="3">ChiSjej1B19-5720</strain>
    </source>
</reference>
<evidence type="ECO:0000313" key="3">
    <source>
        <dbReference type="EMBL" id="HJB29947.1"/>
    </source>
</evidence>
<name>A0A9D2LV60_9FIRM</name>
<feature type="transmembrane region" description="Helical" evidence="2">
    <location>
        <begin position="273"/>
        <end position="295"/>
    </location>
</feature>
<gene>
    <name evidence="3" type="ORF">IAA06_14330</name>
</gene>
<organism evidence="3 4">
    <name type="scientific">Candidatus Blautia faecavium</name>
    <dbReference type="NCBI Taxonomy" id="2838487"/>
    <lineage>
        <taxon>Bacteria</taxon>
        <taxon>Bacillati</taxon>
        <taxon>Bacillota</taxon>
        <taxon>Clostridia</taxon>
        <taxon>Lachnospirales</taxon>
        <taxon>Lachnospiraceae</taxon>
        <taxon>Blautia</taxon>
    </lineage>
</organism>
<feature type="transmembrane region" description="Helical" evidence="2">
    <location>
        <begin position="315"/>
        <end position="337"/>
    </location>
</feature>
<dbReference type="AlphaFoldDB" id="A0A9D2LV60"/>
<keyword evidence="2" id="KW-0812">Transmembrane</keyword>
<reference evidence="3" key="1">
    <citation type="journal article" date="2021" name="PeerJ">
        <title>Extensive microbial diversity within the chicken gut microbiome revealed by metagenomics and culture.</title>
        <authorList>
            <person name="Gilroy R."/>
            <person name="Ravi A."/>
            <person name="Getino M."/>
            <person name="Pursley I."/>
            <person name="Horton D.L."/>
            <person name="Alikhan N.F."/>
            <person name="Baker D."/>
            <person name="Gharbi K."/>
            <person name="Hall N."/>
            <person name="Watson M."/>
            <person name="Adriaenssens E.M."/>
            <person name="Foster-Nyarko E."/>
            <person name="Jarju S."/>
            <person name="Secka A."/>
            <person name="Antonio M."/>
            <person name="Oren A."/>
            <person name="Chaudhuri R.R."/>
            <person name="La Ragione R."/>
            <person name="Hildebrand F."/>
            <person name="Pallen M.J."/>
        </authorList>
    </citation>
    <scope>NUCLEOTIDE SEQUENCE</scope>
    <source>
        <strain evidence="3">ChiSjej1B19-5720</strain>
    </source>
</reference>